<evidence type="ECO:0000313" key="2">
    <source>
        <dbReference type="Proteomes" id="UP000585836"/>
    </source>
</evidence>
<name>A0A7W9UV43_9ACTN</name>
<keyword evidence="2" id="KW-1185">Reference proteome</keyword>
<protein>
    <submittedName>
        <fullName evidence="1">Uncharacterized protein</fullName>
    </submittedName>
</protein>
<dbReference type="Proteomes" id="UP000585836">
    <property type="component" value="Unassembled WGS sequence"/>
</dbReference>
<accession>A0A7W9UV43</accession>
<evidence type="ECO:0000313" key="1">
    <source>
        <dbReference type="EMBL" id="MBB5931861.1"/>
    </source>
</evidence>
<reference evidence="1 2" key="1">
    <citation type="submission" date="2020-08" db="EMBL/GenBank/DDBJ databases">
        <title>Genomic Encyclopedia of Type Strains, Phase III (KMG-III): the genomes of soil and plant-associated and newly described type strains.</title>
        <authorList>
            <person name="Whitman W."/>
        </authorList>
    </citation>
    <scope>NUCLEOTIDE SEQUENCE [LARGE SCALE GENOMIC DNA]</scope>
    <source>
        <strain evidence="1 2">CECT 3313</strain>
    </source>
</reference>
<comment type="caution">
    <text evidence="1">The sequence shown here is derived from an EMBL/GenBank/DDBJ whole genome shotgun (WGS) entry which is preliminary data.</text>
</comment>
<gene>
    <name evidence="1" type="ORF">FHS34_007370</name>
</gene>
<proteinExistence type="predicted"/>
<organism evidence="1 2">
    <name type="scientific">Streptomyces echinatus</name>
    <dbReference type="NCBI Taxonomy" id="67293"/>
    <lineage>
        <taxon>Bacteria</taxon>
        <taxon>Bacillati</taxon>
        <taxon>Actinomycetota</taxon>
        <taxon>Actinomycetes</taxon>
        <taxon>Kitasatosporales</taxon>
        <taxon>Streptomycetaceae</taxon>
        <taxon>Streptomyces</taxon>
    </lineage>
</organism>
<dbReference type="EMBL" id="JACHJK010000019">
    <property type="protein sequence ID" value="MBB5931861.1"/>
    <property type="molecule type" value="Genomic_DNA"/>
</dbReference>
<sequence>MATSAQAVELEEDYGSLTTEICDDTWRGGTAPPFHEPGWACFERSGDKFLVNVGDTVDGSPRVEWWNELKNARGDWKIYRQGYCYGEWYRHSTVVCNKNFYEDSTSPNALGGKGSRIVFLYRDSHGPSAKAVVLNDG</sequence>
<dbReference type="RefSeq" id="WP_184973685.1">
    <property type="nucleotide sequence ID" value="NZ_JACHJK010000019.1"/>
</dbReference>
<dbReference type="AlphaFoldDB" id="A0A7W9UV43"/>